<reference evidence="18 19" key="1">
    <citation type="submission" date="2016-10" db="EMBL/GenBank/DDBJ databases">
        <authorList>
            <person name="de Groot N.N."/>
        </authorList>
    </citation>
    <scope>NUCLEOTIDE SEQUENCE [LARGE SCALE GENOMIC DNA]</scope>
    <source>
        <strain evidence="18 19">ATCC 700224</strain>
    </source>
</reference>
<dbReference type="InterPro" id="IPR004358">
    <property type="entry name" value="Sig_transdc_His_kin-like_C"/>
</dbReference>
<dbReference type="Pfam" id="PF13426">
    <property type="entry name" value="PAS_9"/>
    <property type="match status" value="1"/>
</dbReference>
<dbReference type="SMART" id="SM00086">
    <property type="entry name" value="PAC"/>
    <property type="match status" value="5"/>
</dbReference>
<dbReference type="OrthoDB" id="8477115at2"/>
<feature type="domain" description="Histidine kinase" evidence="15">
    <location>
        <begin position="872"/>
        <end position="1093"/>
    </location>
</feature>
<dbReference type="InterPro" id="IPR003594">
    <property type="entry name" value="HATPase_dom"/>
</dbReference>
<evidence type="ECO:0000256" key="1">
    <source>
        <dbReference type="ARBA" id="ARBA00000085"/>
    </source>
</evidence>
<dbReference type="SUPFAM" id="SSF55785">
    <property type="entry name" value="PYP-like sensor domain (PAS domain)"/>
    <property type="match status" value="4"/>
</dbReference>
<dbReference type="PROSITE" id="PS50112">
    <property type="entry name" value="PAS"/>
    <property type="match status" value="4"/>
</dbReference>
<proteinExistence type="predicted"/>
<dbReference type="Pfam" id="PF00512">
    <property type="entry name" value="HisKA"/>
    <property type="match status" value="1"/>
</dbReference>
<dbReference type="InterPro" id="IPR003661">
    <property type="entry name" value="HisK_dim/P_dom"/>
</dbReference>
<feature type="domain" description="PAS" evidence="16">
    <location>
        <begin position="472"/>
        <end position="544"/>
    </location>
</feature>
<evidence type="ECO:0000313" key="19">
    <source>
        <dbReference type="Proteomes" id="UP000199412"/>
    </source>
</evidence>
<evidence type="ECO:0000256" key="12">
    <source>
        <dbReference type="ARBA" id="ARBA00023012"/>
    </source>
</evidence>
<keyword evidence="19" id="KW-1185">Reference proteome</keyword>
<keyword evidence="5" id="KW-0597">Phosphoprotein</keyword>
<dbReference type="Gene3D" id="1.10.287.130">
    <property type="match status" value="1"/>
</dbReference>
<dbReference type="InterPro" id="IPR029150">
    <property type="entry name" value="dCache_3"/>
</dbReference>
<dbReference type="Gene3D" id="3.30.450.20">
    <property type="entry name" value="PAS domain"/>
    <property type="match status" value="5"/>
</dbReference>
<dbReference type="CDD" id="cd00130">
    <property type="entry name" value="PAS"/>
    <property type="match status" value="4"/>
</dbReference>
<dbReference type="Gene3D" id="2.10.70.100">
    <property type="match status" value="1"/>
</dbReference>
<organism evidence="18 19">
    <name type="scientific">Rhodospira trueperi</name>
    <dbReference type="NCBI Taxonomy" id="69960"/>
    <lineage>
        <taxon>Bacteria</taxon>
        <taxon>Pseudomonadati</taxon>
        <taxon>Pseudomonadota</taxon>
        <taxon>Alphaproteobacteria</taxon>
        <taxon>Rhodospirillales</taxon>
        <taxon>Rhodospirillaceae</taxon>
        <taxon>Rhodospira</taxon>
    </lineage>
</organism>
<dbReference type="InterPro" id="IPR005467">
    <property type="entry name" value="His_kinase_dom"/>
</dbReference>
<dbReference type="InterPro" id="IPR000700">
    <property type="entry name" value="PAS-assoc_C"/>
</dbReference>
<keyword evidence="10" id="KW-0067">ATP-binding</keyword>
<evidence type="ECO:0000256" key="10">
    <source>
        <dbReference type="ARBA" id="ARBA00022840"/>
    </source>
</evidence>
<dbReference type="Pfam" id="PF02518">
    <property type="entry name" value="HATPase_c"/>
    <property type="match status" value="1"/>
</dbReference>
<dbReference type="Pfam" id="PF14827">
    <property type="entry name" value="dCache_3"/>
    <property type="match status" value="1"/>
</dbReference>
<evidence type="ECO:0000256" key="5">
    <source>
        <dbReference type="ARBA" id="ARBA00022553"/>
    </source>
</evidence>
<dbReference type="STRING" id="69960.SAMN05421720_11270"/>
<dbReference type="PRINTS" id="PR00344">
    <property type="entry name" value="BCTRLSENSOR"/>
</dbReference>
<dbReference type="CDD" id="cd00082">
    <property type="entry name" value="HisKA"/>
    <property type="match status" value="1"/>
</dbReference>
<evidence type="ECO:0000256" key="3">
    <source>
        <dbReference type="ARBA" id="ARBA00012438"/>
    </source>
</evidence>
<keyword evidence="6" id="KW-0808">Transferase</keyword>
<evidence type="ECO:0000256" key="6">
    <source>
        <dbReference type="ARBA" id="ARBA00022679"/>
    </source>
</evidence>
<dbReference type="PROSITE" id="PS50109">
    <property type="entry name" value="HIS_KIN"/>
    <property type="match status" value="1"/>
</dbReference>
<dbReference type="SUPFAM" id="SSF55874">
    <property type="entry name" value="ATPase domain of HSP90 chaperone/DNA topoisomerase II/histidine kinase"/>
    <property type="match status" value="1"/>
</dbReference>
<feature type="domain" description="PAC" evidence="17">
    <location>
        <begin position="547"/>
        <end position="599"/>
    </location>
</feature>
<dbReference type="InterPro" id="IPR036097">
    <property type="entry name" value="HisK_dim/P_sf"/>
</dbReference>
<feature type="domain" description="PAS" evidence="16">
    <location>
        <begin position="600"/>
        <end position="670"/>
    </location>
</feature>
<dbReference type="RefSeq" id="WP_092787467.1">
    <property type="nucleotide sequence ID" value="NZ_FNAP01000012.1"/>
</dbReference>
<dbReference type="GO" id="GO:0005886">
    <property type="term" value="C:plasma membrane"/>
    <property type="evidence" value="ECO:0007669"/>
    <property type="project" value="UniProtKB-SubCell"/>
</dbReference>
<name>A0A1G7FTN1_9PROT</name>
<comment type="catalytic activity">
    <reaction evidence="1">
        <text>ATP + protein L-histidine = ADP + protein N-phospho-L-histidine.</text>
        <dbReference type="EC" id="2.7.13.3"/>
    </reaction>
</comment>
<dbReference type="InterPro" id="IPR036890">
    <property type="entry name" value="HATPase_C_sf"/>
</dbReference>
<keyword evidence="7 14" id="KW-0812">Transmembrane</keyword>
<feature type="domain" description="PAS" evidence="16">
    <location>
        <begin position="729"/>
        <end position="771"/>
    </location>
</feature>
<dbReference type="InterPro" id="IPR000014">
    <property type="entry name" value="PAS"/>
</dbReference>
<dbReference type="InterPro" id="IPR029151">
    <property type="entry name" value="Sensor-like_sf"/>
</dbReference>
<keyword evidence="4" id="KW-1003">Cell membrane</keyword>
<feature type="domain" description="PAC" evidence="17">
    <location>
        <begin position="674"/>
        <end position="726"/>
    </location>
</feature>
<dbReference type="Proteomes" id="UP000199412">
    <property type="component" value="Unassembled WGS sequence"/>
</dbReference>
<dbReference type="FunFam" id="1.10.287.130:FF:000038">
    <property type="entry name" value="Sensory transduction histidine kinase"/>
    <property type="match status" value="1"/>
</dbReference>
<dbReference type="SUPFAM" id="SSF47384">
    <property type="entry name" value="Homodimeric domain of signal transducing histidine kinase"/>
    <property type="match status" value="1"/>
</dbReference>
<evidence type="ECO:0000256" key="14">
    <source>
        <dbReference type="SAM" id="Phobius"/>
    </source>
</evidence>
<gene>
    <name evidence="18" type="ORF">SAMN05421720_11270</name>
</gene>
<dbReference type="SMART" id="SM00091">
    <property type="entry name" value="PAS"/>
    <property type="match status" value="4"/>
</dbReference>
<dbReference type="Gene3D" id="3.30.565.10">
    <property type="entry name" value="Histidine kinase-like ATPase, C-terminal domain"/>
    <property type="match status" value="1"/>
</dbReference>
<feature type="domain" description="PAS" evidence="16">
    <location>
        <begin position="341"/>
        <end position="386"/>
    </location>
</feature>
<dbReference type="InterPro" id="IPR035965">
    <property type="entry name" value="PAS-like_dom_sf"/>
</dbReference>
<dbReference type="InterPro" id="IPR013655">
    <property type="entry name" value="PAS_fold_3"/>
</dbReference>
<evidence type="ECO:0000259" key="16">
    <source>
        <dbReference type="PROSITE" id="PS50112"/>
    </source>
</evidence>
<evidence type="ECO:0000313" key="18">
    <source>
        <dbReference type="EMBL" id="SDE79260.1"/>
    </source>
</evidence>
<evidence type="ECO:0000256" key="2">
    <source>
        <dbReference type="ARBA" id="ARBA00004651"/>
    </source>
</evidence>
<dbReference type="EC" id="2.7.13.3" evidence="3"/>
<evidence type="ECO:0000259" key="17">
    <source>
        <dbReference type="PROSITE" id="PS50113"/>
    </source>
</evidence>
<evidence type="ECO:0000256" key="8">
    <source>
        <dbReference type="ARBA" id="ARBA00022741"/>
    </source>
</evidence>
<feature type="domain" description="PAC" evidence="17">
    <location>
        <begin position="419"/>
        <end position="471"/>
    </location>
</feature>
<dbReference type="InterPro" id="IPR013656">
    <property type="entry name" value="PAS_4"/>
</dbReference>
<keyword evidence="11 14" id="KW-1133">Transmembrane helix</keyword>
<dbReference type="PANTHER" id="PTHR43047">
    <property type="entry name" value="TWO-COMPONENT HISTIDINE PROTEIN KINASE"/>
    <property type="match status" value="1"/>
</dbReference>
<protein>
    <recommendedName>
        <fullName evidence="3">histidine kinase</fullName>
        <ecNumber evidence="3">2.7.13.3</ecNumber>
    </recommendedName>
</protein>
<feature type="transmembrane region" description="Helical" evidence="14">
    <location>
        <begin position="300"/>
        <end position="324"/>
    </location>
</feature>
<dbReference type="GO" id="GO:0009927">
    <property type="term" value="F:histidine phosphotransfer kinase activity"/>
    <property type="evidence" value="ECO:0007669"/>
    <property type="project" value="TreeGrafter"/>
</dbReference>
<sequence>MWRRLLPPLSILLSLLVTLLGGVLVTARKESLDAETRHMFSDTQDDLRATLELQADGLEMLIDSITRSPIMKPLLIDQDQDALQALFDPLYRSLRDHHDINHFSIHLPDGVNLLRLHQPDRHGDLIARFTRQKAARTDAPAWGVELGPLGTLTLRVVRPVTNEGKRIGFVELGREIYDALDHAHTIDQIDLAILIDKVRLRREDWEVGMAMLGRSADWSRFPAHVLVYSSRAEVERLVPRLTHTGEAGAPDEPGEVFERLQTDSSQWHALSLPYRDADGTVIGRLVIARDVTGALTDFRWLAGGIIAATVLILGTLLAALSTILRRTDRDILAHQGKLAASEERLRATLLSIGDAVVTTDPDGRVTQMNPVAETMTGWTSAEATGRPLDEVFIIRNAGTGTPVESPVQAVLASGQPVELGNDTVLTARDGTDRQIADSAAPIRTPNGAIQGVVLVFRDVTEIYQARQEIQRLNERFRIAVESAGIGVWELDLQTQALIWDARMYALYGFGAARPVGGYDLWAERVHPDDRARAEAEVQAAITDSDLLDTSFRVVWPTGEVRHLKAFAHTVRDASGAPLRLLGVTYDLTDTHRLQERLRTSERRFRDIVESMSDWVWEIDRDGLLTYVSGRVFANLGLQPRELLGRPPRDFLIENDAERFEAALQTAAATGEAFKTLETWARTKDGALVRLASSGLPIFDDEGRLRGFRGTNTDVTEHRQIEDVLRLRTRALDAAANGILIVRADGDQPIVYCNPAFERMTGYTQKEATGRNCRFLQGENHGQPDLGDMAARLADASPDEERFHGLLCLFTKLGGAFWAQVAIAPVRDGAGAPTHLVAVLEDVSDRIARERDLREARELAEQASVAKSTFLARMSHELRTPLNAIIGFSEMMEHQVFGPVGQHQYTEYVRDIRLSGEYLLAIINDVLDMAKVESGRLTLEESRFQPHDALDSAMSMMIRRAEQRSLALDVIVDESISELCFDVRAFKQMVINLVSNALKFTQAGGRITVELARREDGSATLEVRDTGIGIPPNELSRVLEPFHQSTLTRETTEPGTGLGLALVKSLIELHGGTIALDSTVSAGTTVTLTFPARRVVSASSGTDVADPGR</sequence>
<dbReference type="GO" id="GO:0000155">
    <property type="term" value="F:phosphorelay sensor kinase activity"/>
    <property type="evidence" value="ECO:0007669"/>
    <property type="project" value="InterPro"/>
</dbReference>
<dbReference type="PROSITE" id="PS50113">
    <property type="entry name" value="PAC"/>
    <property type="match status" value="4"/>
</dbReference>
<keyword evidence="9" id="KW-0418">Kinase</keyword>
<dbReference type="AlphaFoldDB" id="A0A1G7FTN1"/>
<evidence type="ECO:0000256" key="9">
    <source>
        <dbReference type="ARBA" id="ARBA00022777"/>
    </source>
</evidence>
<comment type="subcellular location">
    <subcellularLocation>
        <location evidence="2">Cell membrane</location>
        <topology evidence="2">Multi-pass membrane protein</topology>
    </subcellularLocation>
</comment>
<dbReference type="SMART" id="SM00387">
    <property type="entry name" value="HATPase_c"/>
    <property type="match status" value="1"/>
</dbReference>
<dbReference type="PANTHER" id="PTHR43047:SF63">
    <property type="entry name" value="HISTIDINE KINASE"/>
    <property type="match status" value="1"/>
</dbReference>
<dbReference type="NCBIfam" id="TIGR00229">
    <property type="entry name" value="sensory_box"/>
    <property type="match status" value="4"/>
</dbReference>
<keyword evidence="8" id="KW-0547">Nucleotide-binding</keyword>
<dbReference type="Pfam" id="PF08448">
    <property type="entry name" value="PAS_4"/>
    <property type="match status" value="2"/>
</dbReference>
<accession>A0A1G7FTN1</accession>
<dbReference type="GO" id="GO:0005524">
    <property type="term" value="F:ATP binding"/>
    <property type="evidence" value="ECO:0007669"/>
    <property type="project" value="UniProtKB-KW"/>
</dbReference>
<dbReference type="InterPro" id="IPR001610">
    <property type="entry name" value="PAC"/>
</dbReference>
<evidence type="ECO:0000256" key="4">
    <source>
        <dbReference type="ARBA" id="ARBA00022475"/>
    </source>
</evidence>
<evidence type="ECO:0000256" key="11">
    <source>
        <dbReference type="ARBA" id="ARBA00022989"/>
    </source>
</evidence>
<dbReference type="SMART" id="SM00388">
    <property type="entry name" value="HisKA"/>
    <property type="match status" value="1"/>
</dbReference>
<keyword evidence="13 14" id="KW-0472">Membrane</keyword>
<evidence type="ECO:0000256" key="13">
    <source>
        <dbReference type="ARBA" id="ARBA00023136"/>
    </source>
</evidence>
<evidence type="ECO:0000256" key="7">
    <source>
        <dbReference type="ARBA" id="ARBA00022692"/>
    </source>
</evidence>
<dbReference type="SUPFAM" id="SSF103190">
    <property type="entry name" value="Sensory domain-like"/>
    <property type="match status" value="1"/>
</dbReference>
<feature type="domain" description="PAC" evidence="17">
    <location>
        <begin position="796"/>
        <end position="854"/>
    </location>
</feature>
<dbReference type="EMBL" id="FNAP01000012">
    <property type="protein sequence ID" value="SDE79260.1"/>
    <property type="molecule type" value="Genomic_DNA"/>
</dbReference>
<evidence type="ECO:0000259" key="15">
    <source>
        <dbReference type="PROSITE" id="PS50109"/>
    </source>
</evidence>
<keyword evidence="12" id="KW-0902">Two-component regulatory system</keyword>
<dbReference type="Pfam" id="PF08447">
    <property type="entry name" value="PAS_3"/>
    <property type="match status" value="1"/>
</dbReference>